<dbReference type="EC" id="2.7.11.1" evidence="2"/>
<keyword evidence="7" id="KW-0067">ATP-binding</keyword>
<dbReference type="PROSITE" id="PS51285">
    <property type="entry name" value="AGC_KINASE_CTER"/>
    <property type="match status" value="1"/>
</dbReference>
<dbReference type="STRING" id="857967.G0QJ71"/>
<evidence type="ECO:0000259" key="12">
    <source>
        <dbReference type="PROSITE" id="PS51285"/>
    </source>
</evidence>
<dbReference type="PROSITE" id="PS50011">
    <property type="entry name" value="PROTEIN_KINASE_DOM"/>
    <property type="match status" value="1"/>
</dbReference>
<dbReference type="GO" id="GO:0004674">
    <property type="term" value="F:protein serine/threonine kinase activity"/>
    <property type="evidence" value="ECO:0007669"/>
    <property type="project" value="UniProtKB-KW"/>
</dbReference>
<comment type="similarity">
    <text evidence="1">Belongs to the protein kinase superfamily. AGC Ser/Thr protein kinase family.</text>
</comment>
<dbReference type="SMART" id="SM00220">
    <property type="entry name" value="S_TKc"/>
    <property type="match status" value="1"/>
</dbReference>
<dbReference type="PANTHER" id="PTHR24356:SF1">
    <property type="entry name" value="SERINE_THREONINE-PROTEIN KINASE GREATWALL"/>
    <property type="match status" value="1"/>
</dbReference>
<dbReference type="Proteomes" id="UP000008983">
    <property type="component" value="Unassembled WGS sequence"/>
</dbReference>
<dbReference type="FunFam" id="1.10.510.10:FF:000604">
    <property type="entry name" value="AGC protein kinase"/>
    <property type="match status" value="1"/>
</dbReference>
<evidence type="ECO:0000313" key="13">
    <source>
        <dbReference type="EMBL" id="EGR34722.1"/>
    </source>
</evidence>
<evidence type="ECO:0000313" key="14">
    <source>
        <dbReference type="Proteomes" id="UP000008983"/>
    </source>
</evidence>
<evidence type="ECO:0000256" key="10">
    <source>
        <dbReference type="SAM" id="Coils"/>
    </source>
</evidence>
<gene>
    <name evidence="13" type="ORF">IMG5_002940</name>
</gene>
<reference evidence="13 14" key="1">
    <citation type="submission" date="2011-07" db="EMBL/GenBank/DDBJ databases">
        <authorList>
            <person name="Coyne R."/>
            <person name="Brami D."/>
            <person name="Johnson J."/>
            <person name="Hostetler J."/>
            <person name="Hannick L."/>
            <person name="Clark T."/>
            <person name="Cassidy-Hanley D."/>
            <person name="Inman J."/>
        </authorList>
    </citation>
    <scope>NUCLEOTIDE SEQUENCE [LARGE SCALE GENOMIC DNA]</scope>
    <source>
        <strain evidence="13 14">G5</strain>
    </source>
</reference>
<organism evidence="13 14">
    <name type="scientific">Ichthyophthirius multifiliis</name>
    <name type="common">White spot disease agent</name>
    <name type="synonym">Ich</name>
    <dbReference type="NCBI Taxonomy" id="5932"/>
    <lineage>
        <taxon>Eukaryota</taxon>
        <taxon>Sar</taxon>
        <taxon>Alveolata</taxon>
        <taxon>Ciliophora</taxon>
        <taxon>Intramacronucleata</taxon>
        <taxon>Oligohymenophorea</taxon>
        <taxon>Hymenostomatida</taxon>
        <taxon>Ophryoglenina</taxon>
        <taxon>Ichthyophthirius</taxon>
    </lineage>
</organism>
<dbReference type="InterPro" id="IPR000961">
    <property type="entry name" value="AGC-kinase_C"/>
</dbReference>
<dbReference type="InterPro" id="IPR008271">
    <property type="entry name" value="Ser/Thr_kinase_AS"/>
</dbReference>
<feature type="coiled-coil region" evidence="10">
    <location>
        <begin position="319"/>
        <end position="360"/>
    </location>
</feature>
<sequence length="364" mass="42654">MEYMIGGDLGSIIQSYGVLQEYVARFYICEIIQAVQSLHQIGIIHRDLKPDNLLLDSQGHLKLTDFGLSDMGLQRRNKYEIKQQRRDDLKMLNFSKEKNKEEQFSQENLLKNKSDLLEMKKNLDNLHLKKMIHVQNNKKPRIIGTPDYIAPEILNGKGLKNSACDWWSVGVILFEMLIGIPPFNDDSVEKIFDNINNNRIPWDDIPVGNKEDQISENAINLLKGILEPNPDKRFGVKEIKKHPFFKDVNWLNLSKTPPPIVPQVKNLFDTSNFMKGIIFIEGEQTDPFFGLPQKTEQMNEAKKMLNQQRFQVKRYDVLFQENQKQVDQIDEQINEIMQQMQKNQQEIQNLEINYKDEKIENNFF</sequence>
<dbReference type="PANTHER" id="PTHR24356">
    <property type="entry name" value="SERINE/THREONINE-PROTEIN KINASE"/>
    <property type="match status" value="1"/>
</dbReference>
<name>G0QJ71_ICHMU</name>
<dbReference type="RefSeq" id="XP_004040026.1">
    <property type="nucleotide sequence ID" value="XM_004039978.1"/>
</dbReference>
<evidence type="ECO:0000256" key="9">
    <source>
        <dbReference type="ARBA" id="ARBA00048679"/>
    </source>
</evidence>
<dbReference type="CDD" id="cd05579">
    <property type="entry name" value="STKc_MAST_like"/>
    <property type="match status" value="1"/>
</dbReference>
<keyword evidence="5" id="KW-0547">Nucleotide-binding</keyword>
<comment type="catalytic activity">
    <reaction evidence="9">
        <text>L-seryl-[protein] + ATP = O-phospho-L-seryl-[protein] + ADP + H(+)</text>
        <dbReference type="Rhea" id="RHEA:17989"/>
        <dbReference type="Rhea" id="RHEA-COMP:9863"/>
        <dbReference type="Rhea" id="RHEA-COMP:11604"/>
        <dbReference type="ChEBI" id="CHEBI:15378"/>
        <dbReference type="ChEBI" id="CHEBI:29999"/>
        <dbReference type="ChEBI" id="CHEBI:30616"/>
        <dbReference type="ChEBI" id="CHEBI:83421"/>
        <dbReference type="ChEBI" id="CHEBI:456216"/>
        <dbReference type="EC" id="2.7.11.1"/>
    </reaction>
</comment>
<dbReference type="InParanoid" id="G0QJ71"/>
<dbReference type="Gene3D" id="3.30.200.20">
    <property type="entry name" value="Phosphorylase Kinase, domain 1"/>
    <property type="match status" value="1"/>
</dbReference>
<dbReference type="SUPFAM" id="SSF56112">
    <property type="entry name" value="Protein kinase-like (PK-like)"/>
    <property type="match status" value="1"/>
</dbReference>
<dbReference type="GO" id="GO:0035556">
    <property type="term" value="P:intracellular signal transduction"/>
    <property type="evidence" value="ECO:0007669"/>
    <property type="project" value="TreeGrafter"/>
</dbReference>
<dbReference type="InterPro" id="IPR050236">
    <property type="entry name" value="Ser_Thr_kinase_AGC"/>
</dbReference>
<evidence type="ECO:0000256" key="2">
    <source>
        <dbReference type="ARBA" id="ARBA00012513"/>
    </source>
</evidence>
<feature type="domain" description="Protein kinase" evidence="11">
    <location>
        <begin position="1"/>
        <end position="245"/>
    </location>
</feature>
<dbReference type="GeneID" id="14910929"/>
<feature type="domain" description="AGC-kinase C-terminal" evidence="12">
    <location>
        <begin position="246"/>
        <end position="303"/>
    </location>
</feature>
<evidence type="ECO:0000256" key="7">
    <source>
        <dbReference type="ARBA" id="ARBA00022840"/>
    </source>
</evidence>
<dbReference type="InterPro" id="IPR000719">
    <property type="entry name" value="Prot_kinase_dom"/>
</dbReference>
<evidence type="ECO:0000256" key="1">
    <source>
        <dbReference type="ARBA" id="ARBA00009903"/>
    </source>
</evidence>
<dbReference type="GO" id="GO:0106310">
    <property type="term" value="F:protein serine kinase activity"/>
    <property type="evidence" value="ECO:0007669"/>
    <property type="project" value="RHEA"/>
</dbReference>
<dbReference type="GO" id="GO:0005524">
    <property type="term" value="F:ATP binding"/>
    <property type="evidence" value="ECO:0007669"/>
    <property type="project" value="UniProtKB-KW"/>
</dbReference>
<keyword evidence="3" id="KW-0723">Serine/threonine-protein kinase</keyword>
<dbReference type="eggNOG" id="KOG0606">
    <property type="taxonomic scope" value="Eukaryota"/>
</dbReference>
<dbReference type="Pfam" id="PF00069">
    <property type="entry name" value="Pkinase"/>
    <property type="match status" value="2"/>
</dbReference>
<accession>G0QJ71</accession>
<evidence type="ECO:0000256" key="3">
    <source>
        <dbReference type="ARBA" id="ARBA00022527"/>
    </source>
</evidence>
<keyword evidence="10" id="KW-0175">Coiled coil</keyword>
<dbReference type="OMA" id="XDYVVKA"/>
<evidence type="ECO:0000256" key="8">
    <source>
        <dbReference type="ARBA" id="ARBA00047899"/>
    </source>
</evidence>
<evidence type="ECO:0000256" key="6">
    <source>
        <dbReference type="ARBA" id="ARBA00022777"/>
    </source>
</evidence>
<dbReference type="InterPro" id="IPR011009">
    <property type="entry name" value="Kinase-like_dom_sf"/>
</dbReference>
<evidence type="ECO:0000256" key="5">
    <source>
        <dbReference type="ARBA" id="ARBA00022741"/>
    </source>
</evidence>
<evidence type="ECO:0000259" key="11">
    <source>
        <dbReference type="PROSITE" id="PS50011"/>
    </source>
</evidence>
<dbReference type="Gene3D" id="1.10.510.10">
    <property type="entry name" value="Transferase(Phosphotransferase) domain 1"/>
    <property type="match status" value="2"/>
</dbReference>
<evidence type="ECO:0000256" key="4">
    <source>
        <dbReference type="ARBA" id="ARBA00022679"/>
    </source>
</evidence>
<protein>
    <recommendedName>
        <fullName evidence="2">non-specific serine/threonine protein kinase</fullName>
        <ecNumber evidence="2">2.7.11.1</ecNumber>
    </recommendedName>
</protein>
<comment type="catalytic activity">
    <reaction evidence="8">
        <text>L-threonyl-[protein] + ATP = O-phospho-L-threonyl-[protein] + ADP + H(+)</text>
        <dbReference type="Rhea" id="RHEA:46608"/>
        <dbReference type="Rhea" id="RHEA-COMP:11060"/>
        <dbReference type="Rhea" id="RHEA-COMP:11605"/>
        <dbReference type="ChEBI" id="CHEBI:15378"/>
        <dbReference type="ChEBI" id="CHEBI:30013"/>
        <dbReference type="ChEBI" id="CHEBI:30616"/>
        <dbReference type="ChEBI" id="CHEBI:61977"/>
        <dbReference type="ChEBI" id="CHEBI:456216"/>
        <dbReference type="EC" id="2.7.11.1"/>
    </reaction>
</comment>
<keyword evidence="4 13" id="KW-0808">Transferase</keyword>
<dbReference type="EMBL" id="GL983051">
    <property type="protein sequence ID" value="EGR34722.1"/>
    <property type="molecule type" value="Genomic_DNA"/>
</dbReference>
<proteinExistence type="inferred from homology"/>
<keyword evidence="14" id="KW-1185">Reference proteome</keyword>
<dbReference type="OrthoDB" id="162894at2759"/>
<dbReference type="AlphaFoldDB" id="G0QJ71"/>
<keyword evidence="6 13" id="KW-0418">Kinase</keyword>
<dbReference type="PROSITE" id="PS00108">
    <property type="entry name" value="PROTEIN_KINASE_ST"/>
    <property type="match status" value="1"/>
</dbReference>